<reference evidence="1 2" key="1">
    <citation type="journal article" date="2021" name="Elife">
        <title>Chloroplast acquisition without the gene transfer in kleptoplastic sea slugs, Plakobranchus ocellatus.</title>
        <authorList>
            <person name="Maeda T."/>
            <person name="Takahashi S."/>
            <person name="Yoshida T."/>
            <person name="Shimamura S."/>
            <person name="Takaki Y."/>
            <person name="Nagai Y."/>
            <person name="Toyoda A."/>
            <person name="Suzuki Y."/>
            <person name="Arimoto A."/>
            <person name="Ishii H."/>
            <person name="Satoh N."/>
            <person name="Nishiyama T."/>
            <person name="Hasebe M."/>
            <person name="Maruyama T."/>
            <person name="Minagawa J."/>
            <person name="Obokata J."/>
            <person name="Shigenobu S."/>
        </authorList>
    </citation>
    <scope>NUCLEOTIDE SEQUENCE [LARGE SCALE GENOMIC DNA]</scope>
</reference>
<proteinExistence type="predicted"/>
<dbReference type="Proteomes" id="UP000735302">
    <property type="component" value="Unassembled WGS sequence"/>
</dbReference>
<name>A0AAV3Z3A4_9GAST</name>
<dbReference type="EMBL" id="BLXT01002034">
    <property type="protein sequence ID" value="GFN90360.1"/>
    <property type="molecule type" value="Genomic_DNA"/>
</dbReference>
<accession>A0AAV3Z3A4</accession>
<dbReference type="AlphaFoldDB" id="A0AAV3Z3A4"/>
<gene>
    <name evidence="1" type="ORF">PoB_001686600</name>
</gene>
<comment type="caution">
    <text evidence="1">The sequence shown here is derived from an EMBL/GenBank/DDBJ whole genome shotgun (WGS) entry which is preliminary data.</text>
</comment>
<organism evidence="1 2">
    <name type="scientific">Plakobranchus ocellatus</name>
    <dbReference type="NCBI Taxonomy" id="259542"/>
    <lineage>
        <taxon>Eukaryota</taxon>
        <taxon>Metazoa</taxon>
        <taxon>Spiralia</taxon>
        <taxon>Lophotrochozoa</taxon>
        <taxon>Mollusca</taxon>
        <taxon>Gastropoda</taxon>
        <taxon>Heterobranchia</taxon>
        <taxon>Euthyneura</taxon>
        <taxon>Panpulmonata</taxon>
        <taxon>Sacoglossa</taxon>
        <taxon>Placobranchoidea</taxon>
        <taxon>Plakobranchidae</taxon>
        <taxon>Plakobranchus</taxon>
    </lineage>
</organism>
<keyword evidence="2" id="KW-1185">Reference proteome</keyword>
<evidence type="ECO:0000313" key="1">
    <source>
        <dbReference type="EMBL" id="GFN90360.1"/>
    </source>
</evidence>
<protein>
    <submittedName>
        <fullName evidence="1">Uncharacterized protein</fullName>
    </submittedName>
</protein>
<evidence type="ECO:0000313" key="2">
    <source>
        <dbReference type="Proteomes" id="UP000735302"/>
    </source>
</evidence>
<sequence>MASRGTVHQKLPEHFKDLAEVRLKSSIIQCATCKLLQRYVICRTETCGVNSAREFRRKQGLEEAKVASWMELISSNGLCPQLSPRSRPKRKISVFLRQFRFPHLHCGNR</sequence>